<dbReference type="InterPro" id="IPR036770">
    <property type="entry name" value="Ankyrin_rpt-contain_sf"/>
</dbReference>
<reference evidence="5" key="1">
    <citation type="submission" date="2025-08" db="UniProtKB">
        <authorList>
            <consortium name="Ensembl"/>
        </authorList>
    </citation>
    <scope>IDENTIFICATION</scope>
</reference>
<sequence length="472" mass="52830">MIQGLQFEQRIGVDDLQGPCQLCYSVNYLKPLGKGRYPWMPGRRLRDSLKWPSLGPAMPKSLPLRASSGETPPPSLLGRHVGTTLAVAPISEWSPLSVEGRPVALEEPSGGASVRTGRGGAFNRTPLYRAAFGGHLAAVELLLQHGADPRLFADDGNTPEQVASLDSVVAILSAWDVTLTDTMLQKMEAEQQRRAQLKQRHQEAEVRQNAEAVEQLAKEHERCSRELQQAYAELNRRITEHDKCQRKQMGNAELTLHAIADAEGLVEKLRIAAEEAEEKLSLARLKLREQMQEGLPSEIPGLQCSVQELDDVLMKDVGGKIQADGRWPLIIDPSGQAAIFLRYRDTNYLNTANPTDMAVEAIRLALLGSLRYGKPLVFDMMELDMFDTVKKQLERLQTGLTQAVLSKKILESERYRSLLRTTDGPEYAETEFQVSRMEKFRLFVVTKRHHPPEELLQAFLPVQVLLSGMARR</sequence>
<keyword evidence="1" id="KW-0677">Repeat</keyword>
<keyword evidence="4" id="KW-0175">Coiled coil</keyword>
<reference evidence="5" key="2">
    <citation type="submission" date="2025-09" db="UniProtKB">
        <authorList>
            <consortium name="Ensembl"/>
        </authorList>
    </citation>
    <scope>IDENTIFICATION</scope>
</reference>
<dbReference type="Proteomes" id="UP000694559">
    <property type="component" value="Unplaced"/>
</dbReference>
<dbReference type="InterPro" id="IPR002110">
    <property type="entry name" value="Ankyrin_rpt"/>
</dbReference>
<dbReference type="Pfam" id="PF00023">
    <property type="entry name" value="Ank"/>
    <property type="match status" value="1"/>
</dbReference>
<dbReference type="PANTHER" id="PTHR24171:SF9">
    <property type="entry name" value="ANKYRIN REPEAT DOMAIN-CONTAINING PROTEIN 39"/>
    <property type="match status" value="1"/>
</dbReference>
<evidence type="ECO:0000256" key="2">
    <source>
        <dbReference type="ARBA" id="ARBA00023043"/>
    </source>
</evidence>
<organism evidence="5 6">
    <name type="scientific">Naja naja</name>
    <name type="common">Indian cobra</name>
    <dbReference type="NCBI Taxonomy" id="35670"/>
    <lineage>
        <taxon>Eukaryota</taxon>
        <taxon>Metazoa</taxon>
        <taxon>Chordata</taxon>
        <taxon>Craniata</taxon>
        <taxon>Vertebrata</taxon>
        <taxon>Euteleostomi</taxon>
        <taxon>Lepidosauria</taxon>
        <taxon>Squamata</taxon>
        <taxon>Bifurcata</taxon>
        <taxon>Unidentata</taxon>
        <taxon>Episquamata</taxon>
        <taxon>Toxicofera</taxon>
        <taxon>Serpentes</taxon>
        <taxon>Colubroidea</taxon>
        <taxon>Elapidae</taxon>
        <taxon>Elapinae</taxon>
        <taxon>Naja</taxon>
    </lineage>
</organism>
<evidence type="ECO:0000256" key="3">
    <source>
        <dbReference type="PROSITE-ProRule" id="PRU00023"/>
    </source>
</evidence>
<feature type="repeat" description="ANK" evidence="3">
    <location>
        <begin position="122"/>
        <end position="154"/>
    </location>
</feature>
<accession>A0A8C6XL29</accession>
<dbReference type="InterPro" id="IPR027417">
    <property type="entry name" value="P-loop_NTPase"/>
</dbReference>
<dbReference type="Gene3D" id="3.40.50.300">
    <property type="entry name" value="P-loop containing nucleotide triphosphate hydrolases"/>
    <property type="match status" value="1"/>
</dbReference>
<keyword evidence="2 3" id="KW-0040">ANK repeat</keyword>
<gene>
    <name evidence="5" type="primary">IQANK1</name>
</gene>
<evidence type="ECO:0000313" key="5">
    <source>
        <dbReference type="Ensembl" id="ENSNNAP00000016150.1"/>
    </source>
</evidence>
<protein>
    <submittedName>
        <fullName evidence="5">IQ motif and ankyrin repeat containing 1</fullName>
    </submittedName>
</protein>
<dbReference type="PROSITE" id="PS50088">
    <property type="entry name" value="ANK_REPEAT"/>
    <property type="match status" value="1"/>
</dbReference>
<dbReference type="AlphaFoldDB" id="A0A8C6XL29"/>
<dbReference type="OrthoDB" id="426293at2759"/>
<evidence type="ECO:0000256" key="4">
    <source>
        <dbReference type="SAM" id="Coils"/>
    </source>
</evidence>
<name>A0A8C6XL29_NAJNA</name>
<dbReference type="Ensembl" id="ENSNNAT00000016943.1">
    <property type="protein sequence ID" value="ENSNNAP00000016150.1"/>
    <property type="gene ID" value="ENSNNAG00000010851.1"/>
</dbReference>
<dbReference type="GeneTree" id="ENSGT00390000010763"/>
<dbReference type="SMART" id="SM00248">
    <property type="entry name" value="ANK"/>
    <property type="match status" value="1"/>
</dbReference>
<dbReference type="OMA" id="CERRHAD"/>
<dbReference type="PROSITE" id="PS50297">
    <property type="entry name" value="ANK_REP_REGION"/>
    <property type="match status" value="1"/>
</dbReference>
<evidence type="ECO:0000313" key="6">
    <source>
        <dbReference type="Proteomes" id="UP000694559"/>
    </source>
</evidence>
<evidence type="ECO:0000256" key="1">
    <source>
        <dbReference type="ARBA" id="ARBA00022737"/>
    </source>
</evidence>
<dbReference type="SUPFAM" id="SSF48403">
    <property type="entry name" value="Ankyrin repeat"/>
    <property type="match status" value="1"/>
</dbReference>
<feature type="coiled-coil region" evidence="4">
    <location>
        <begin position="180"/>
        <end position="293"/>
    </location>
</feature>
<proteinExistence type="predicted"/>
<dbReference type="Gene3D" id="1.25.40.20">
    <property type="entry name" value="Ankyrin repeat-containing domain"/>
    <property type="match status" value="1"/>
</dbReference>
<keyword evidence="6" id="KW-1185">Reference proteome</keyword>
<dbReference type="PANTHER" id="PTHR24171">
    <property type="entry name" value="ANKYRIN REPEAT DOMAIN-CONTAINING PROTEIN 39-RELATED"/>
    <property type="match status" value="1"/>
</dbReference>